<accession>C0ELH6</accession>
<organism evidence="5 6">
    <name type="scientific">Neisseria flavescens NRL30031/H210</name>
    <dbReference type="NCBI Taxonomy" id="546264"/>
    <lineage>
        <taxon>Bacteria</taxon>
        <taxon>Pseudomonadati</taxon>
        <taxon>Pseudomonadota</taxon>
        <taxon>Betaproteobacteria</taxon>
        <taxon>Neisseriales</taxon>
        <taxon>Neisseriaceae</taxon>
        <taxon>Neisseria</taxon>
    </lineage>
</organism>
<keyword evidence="1" id="KW-0479">Metal-binding</keyword>
<dbReference type="eggNOG" id="COG3419">
    <property type="taxonomic scope" value="Bacteria"/>
</dbReference>
<proteinExistence type="predicted"/>
<dbReference type="NCBIfam" id="NF040838">
    <property type="entry name" value="T4_PilC_Neiss"/>
    <property type="match status" value="1"/>
</dbReference>
<evidence type="ECO:0000313" key="6">
    <source>
        <dbReference type="Proteomes" id="UP000004457"/>
    </source>
</evidence>
<dbReference type="Proteomes" id="UP000004457">
    <property type="component" value="Unassembled WGS sequence"/>
</dbReference>
<dbReference type="AlphaFoldDB" id="C0ELH6"/>
<reference evidence="5 6" key="1">
    <citation type="submission" date="2009-01" db="EMBL/GenBank/DDBJ databases">
        <authorList>
            <person name="Fulton L."/>
            <person name="Clifton S."/>
            <person name="Chinwalla A.T."/>
            <person name="Mitreva M."/>
            <person name="Sodergren E."/>
            <person name="Weinstock G."/>
            <person name="Clifton S."/>
            <person name="Dooling D.J."/>
            <person name="Fulton B."/>
            <person name="Minx P."/>
            <person name="Pepin K.H."/>
            <person name="Johnson M."/>
            <person name="Bhonagiri V."/>
            <person name="Nash W.E."/>
            <person name="Mardis E.R."/>
            <person name="Wilson R.K."/>
        </authorList>
    </citation>
    <scope>NUCLEOTIDE SEQUENCE [LARGE SCALE GENOMIC DNA]</scope>
    <source>
        <strain evidence="5 6">NRL30031/H210</strain>
    </source>
</reference>
<dbReference type="EMBL" id="ACEN01000018">
    <property type="protein sequence ID" value="EEG34139.1"/>
    <property type="molecule type" value="Genomic_DNA"/>
</dbReference>
<sequence length="1030" mass="111016">MPQAKFGSPIIRDNIRKENDMKKTPKRHLLRHTAVYTAMILAASSQQAAADEDQDFHYTVSDTGVVSGNKIFGQPGVRKGHKHIGVPGSRFGPKNLCRELNVPFDPAVGCNILTALIYDFTYTNNDTLTAGFQTTTKLNFGGGSAPLWGKVSGLDAGNLAELNTDQWLTTYKPEMRGKTGYDFTNISCFANGKTGDSRQCPTLPFRFYFNHDSNTIEATGQVRDDGVPIYKLKAHPWLGISFEIAAPSYNGSGNVTASSGKWERPSADGSQSNIAALPIKVNAGNPQGKAFQLRAKLHKLTDPGGDSLTAQEIKLGEITMPKFSIRPTSSEGNSGRTMTVWRIEDKGHIDVKLQLPNIGAGGCTRAQYTAAGPDGSRYAIVAPAPLGTGFPGKAAAVVTDPGSASSRILFYTLNKDNKEKGGANYLNNTSFTEPVFTGRKAAIRLSNGVVLSDSNINGITNGTFGIGDNGNNQQEWKDVLLRWTDRRDGNDNQFNYFNNAIDASTRGKLYSQQYRIRDNGKRDLGDIVNSPVTAVGDYLATAANDGMVHIFKKSGGGYNLKLSYIPGTMPRKDLDNQDSTLTKDLRRFANKNYTGGLYGVDGGFVLRQVNLNGQNRVFMFGAMGQGGKGAYALDLTRAESNQTGVSLFDVTGNGLGYTVGTPQIGKIQNGKIQNGKYAAFLASGYATKDIESKENTTALYVYDLESNNGTLIRKIVVPGGKGGLSSPTLVDTNSDGTVDIAYAGDRGGNMYRFDLSNWSVRTIFQGTKPITSAPAVSKLKNKRVVIFGTGSDLTEEDVANTKDIQSVYGIFDNDTKSSPAQDGQGKGLLEQVLTKDGNTLFLSDYKRSDGSGDKGWVVRLEAGQRVTIKPTVVLRTAFVTIRNYTVNGCGAETAFLGINTADGGKLTKKSARPVVPDDRVAKKVGEKKDAKGNNIPVGCMEKDNATVCPNGYVYPKLLTASYLDSQKTSGHPRTADGDAGGSGDDTDEPQKGNRCFFSKGVHTLLMNDMSDLDVVGPSCMKRISWREIFF</sequence>
<evidence type="ECO:0000256" key="1">
    <source>
        <dbReference type="ARBA" id="ARBA00022723"/>
    </source>
</evidence>
<evidence type="ECO:0000313" key="5">
    <source>
        <dbReference type="EMBL" id="EEG34139.1"/>
    </source>
</evidence>
<keyword evidence="6" id="KW-1185">Reference proteome</keyword>
<dbReference type="Pfam" id="PF05567">
    <property type="entry name" value="T4P_PilY1"/>
    <property type="match status" value="1"/>
</dbReference>
<dbReference type="SUPFAM" id="SSF82171">
    <property type="entry name" value="DPP6 N-terminal domain-like"/>
    <property type="match status" value="1"/>
</dbReference>
<dbReference type="GO" id="GO:0046872">
    <property type="term" value="F:metal ion binding"/>
    <property type="evidence" value="ECO:0007669"/>
    <property type="project" value="UniProtKB-KW"/>
</dbReference>
<dbReference type="InterPro" id="IPR008707">
    <property type="entry name" value="B-propeller_PilY1"/>
</dbReference>
<evidence type="ECO:0000256" key="3">
    <source>
        <dbReference type="SAM" id="MobiDB-lite"/>
    </source>
</evidence>
<protein>
    <recommendedName>
        <fullName evidence="4">PilY1 beta-propeller domain-containing protein</fullName>
    </recommendedName>
</protein>
<comment type="caution">
    <text evidence="5">The sequence shown here is derived from an EMBL/GenBank/DDBJ whole genome shotgun (WGS) entry which is preliminary data.</text>
</comment>
<gene>
    <name evidence="5" type="ORF">NEIFLAOT_00780</name>
</gene>
<keyword evidence="2" id="KW-0106">Calcium</keyword>
<evidence type="ECO:0000259" key="4">
    <source>
        <dbReference type="Pfam" id="PF05567"/>
    </source>
</evidence>
<feature type="domain" description="PilY1 beta-propeller" evidence="4">
    <location>
        <begin position="525"/>
        <end position="844"/>
    </location>
</feature>
<feature type="region of interest" description="Disordered" evidence="3">
    <location>
        <begin position="965"/>
        <end position="993"/>
    </location>
</feature>
<name>C0ELH6_NEIFL</name>
<evidence type="ECO:0000256" key="2">
    <source>
        <dbReference type="ARBA" id="ARBA00022837"/>
    </source>
</evidence>